<keyword evidence="1" id="KW-0677">Repeat</keyword>
<dbReference type="InterPro" id="IPR013998">
    <property type="entry name" value="Nebulin-like"/>
</dbReference>
<dbReference type="PRINTS" id="PR00510">
    <property type="entry name" value="NEBULIN"/>
</dbReference>
<reference evidence="3" key="4">
    <citation type="submission" date="2025-09" db="UniProtKB">
        <authorList>
            <consortium name="Ensembl"/>
        </authorList>
    </citation>
    <scope>IDENTIFICATION</scope>
</reference>
<name>A0A3B1KAQ2_ASTMX</name>
<keyword evidence="4" id="KW-1185">Reference proteome</keyword>
<reference evidence="3" key="3">
    <citation type="submission" date="2025-08" db="UniProtKB">
        <authorList>
            <consortium name="Ensembl"/>
        </authorList>
    </citation>
    <scope>IDENTIFICATION</scope>
</reference>
<evidence type="ECO:0000313" key="3">
    <source>
        <dbReference type="Ensembl" id="ENSAMXP00000051797.1"/>
    </source>
</evidence>
<reference evidence="4" key="1">
    <citation type="submission" date="2013-03" db="EMBL/GenBank/DDBJ databases">
        <authorList>
            <person name="Jeffery W."/>
            <person name="Warren W."/>
            <person name="Wilson R.K."/>
        </authorList>
    </citation>
    <scope>NUCLEOTIDE SEQUENCE</scope>
    <source>
        <strain evidence="4">female</strain>
    </source>
</reference>
<reference evidence="4" key="2">
    <citation type="journal article" date="2014" name="Nat. Commun.">
        <title>The cavefish genome reveals candidate genes for eye loss.</title>
        <authorList>
            <person name="McGaugh S.E."/>
            <person name="Gross J.B."/>
            <person name="Aken B."/>
            <person name="Blin M."/>
            <person name="Borowsky R."/>
            <person name="Chalopin D."/>
            <person name="Hinaux H."/>
            <person name="Jeffery W.R."/>
            <person name="Keene A."/>
            <person name="Ma L."/>
            <person name="Minx P."/>
            <person name="Murphy D."/>
            <person name="O'Quin K.E."/>
            <person name="Retaux S."/>
            <person name="Rohner N."/>
            <person name="Searle S.M."/>
            <person name="Stahl B.A."/>
            <person name="Tabin C."/>
            <person name="Volff J.N."/>
            <person name="Yoshizawa M."/>
            <person name="Warren W.C."/>
        </authorList>
    </citation>
    <scope>NUCLEOTIDE SEQUENCE [LARGE SCALE GENOMIC DNA]</scope>
    <source>
        <strain evidence="4">female</strain>
    </source>
</reference>
<dbReference type="GeneTree" id="ENSGT00940000154533"/>
<accession>A0A3B1KAQ2</accession>
<dbReference type="PANTHER" id="PTHR11039:SF65">
    <property type="entry name" value="NEBULIN"/>
    <property type="match status" value="1"/>
</dbReference>
<evidence type="ECO:0000256" key="2">
    <source>
        <dbReference type="ARBA" id="ARBA00023203"/>
    </source>
</evidence>
<dbReference type="SMART" id="SM00227">
    <property type="entry name" value="NEBU"/>
    <property type="match status" value="27"/>
</dbReference>
<protein>
    <recommendedName>
        <fullName evidence="5">Nebulin</fullName>
    </recommendedName>
</protein>
<dbReference type="PANTHER" id="PTHR11039">
    <property type="entry name" value="NEBULIN"/>
    <property type="match status" value="1"/>
</dbReference>
<keyword evidence="2" id="KW-0009">Actin-binding</keyword>
<proteinExistence type="predicted"/>
<dbReference type="GO" id="GO:0051015">
    <property type="term" value="F:actin filament binding"/>
    <property type="evidence" value="ECO:0007669"/>
    <property type="project" value="InterPro"/>
</dbReference>
<dbReference type="Pfam" id="PF00880">
    <property type="entry name" value="Nebulin"/>
    <property type="match status" value="14"/>
</dbReference>
<sequence length="1177" mass="132974">LLCSQFQYKKDYEKARGHHVGFRSIQDDPLLVHYMQVAKLQSDKNYKKDYHKAKLQYHTPVDMLSVVQAKHASAVQTFAGYKKTLHHYTLLPDAMQLELARNMNSSSSDVSLLYVTSLFTDPEIILAKANAITMSQVGLNPSYKAGMEAAKKKGYDLKADAISVIAAKTSTRIASDYKYKLEYVKARGHHVGFRSIKDDPLLVHYMEVAKMQSDKNYKKDYHKAKLKYHTPVDMLSVVQAKHASAVQTYAGYRQHVSHYKVLPDAMNLELNIYKSEYNSYIKGVGWVPIGSLDVEKAKTASRIGSEKLYRTHPSNYKFTKKYGFHGPGSSCRYDLRNDAISVKAAKASRDIASDYKYKAGYRKQVGHHIGARCVQDDPLLMLALNSAKIASDALYKKDFNKSKTKFHLPVDMLAFELAKKNQIQVNDAIYRTYLHNWTCLPDSNDVVQARQAYDLQSDAVYKADLKWLQGLGWVPIGSIDVEKVKKAGEVLSEKRYRQHPSNFKFTSTTQDMGMVLAKANADIMNKFHLPVDMLAFELAKKNQIQVNDAISVKAAKASRDIASDYKYKAGYRKQVGHHIGALSVQDDPLLMLALNSAKIASDALYKKDFNKSKTKFHLPVDMLAFELAKKNQIQVNDAIYRTYLHNWTCLPDSNDVVQARQVYDLQSDAVYKADLKWLQGLGWVPIGSLDVEKVKKAGEALSEKRYRQHPSNFKFTSTTQDMGLVLAKANADIMNKKLYKLANEEAKKKGYDLRGDAISIKAAKASRDIASDFKYKAGYRKQVGHHIGALSVQDDPLLMLALNSAKIASDALYKKDFNKSKTKFNLPVDMLAFELAKKNQIQVNDANYRTYLHNWTCLPDSNDVVQARQVYDLQSDAVYKADLKWLQGLGWVPIGSIDVEKVKKAGEALSEKRYRQHPSNFKFTSTTQDMGMVLAKANADIMNKVISILTKHTKIHLANEEAKKKGYDLRGDAISIKAAKASRDIASDYKYKTGYRKQVGHHIGARCVQDDPLLVLALNSAKIASDALYKKDFNKSKTKFNLPVDMLAFELAKKNQIQVNDANYRTYLHNWTCLPDSNDVVQARQVYDLQSDAVYKADLKWLQGLGWVPIGSIDVEKVKKAGQYISAWEADKVKIHINPDTPEILLSKANAITNSRVGLRCCLSFSYHMVLYYSYDC</sequence>
<dbReference type="GO" id="GO:0071691">
    <property type="term" value="P:cardiac muscle thin filament assembly"/>
    <property type="evidence" value="ECO:0007669"/>
    <property type="project" value="TreeGrafter"/>
</dbReference>
<dbReference type="InterPro" id="IPR055297">
    <property type="entry name" value="NEBU/NEBL"/>
</dbReference>
<dbReference type="Bgee" id="ENSAMXG00000033003">
    <property type="expression patterns" value="Expressed in muscle tissue and 11 other cell types or tissues"/>
</dbReference>
<evidence type="ECO:0000313" key="4">
    <source>
        <dbReference type="Proteomes" id="UP000018467"/>
    </source>
</evidence>
<organism evidence="3 4">
    <name type="scientific">Astyanax mexicanus</name>
    <name type="common">Blind cave fish</name>
    <name type="synonym">Astyanax fasciatus mexicanus</name>
    <dbReference type="NCBI Taxonomy" id="7994"/>
    <lineage>
        <taxon>Eukaryota</taxon>
        <taxon>Metazoa</taxon>
        <taxon>Chordata</taxon>
        <taxon>Craniata</taxon>
        <taxon>Vertebrata</taxon>
        <taxon>Euteleostomi</taxon>
        <taxon>Actinopterygii</taxon>
        <taxon>Neopterygii</taxon>
        <taxon>Teleostei</taxon>
        <taxon>Ostariophysi</taxon>
        <taxon>Characiformes</taxon>
        <taxon>Characoidei</taxon>
        <taxon>Acestrorhamphidae</taxon>
        <taxon>Acestrorhamphinae</taxon>
        <taxon>Astyanax</taxon>
    </lineage>
</organism>
<dbReference type="Ensembl" id="ENSAMXT00000045064.1">
    <property type="protein sequence ID" value="ENSAMXP00000051797.1"/>
    <property type="gene ID" value="ENSAMXG00000033003.1"/>
</dbReference>
<dbReference type="InterPro" id="IPR000900">
    <property type="entry name" value="Nebulin_repeat"/>
</dbReference>
<dbReference type="PROSITE" id="PS51216">
    <property type="entry name" value="NEBULIN"/>
    <property type="match status" value="15"/>
</dbReference>
<dbReference type="Proteomes" id="UP000018467">
    <property type="component" value="Unassembled WGS sequence"/>
</dbReference>
<evidence type="ECO:0008006" key="5">
    <source>
        <dbReference type="Google" id="ProtNLM"/>
    </source>
</evidence>
<dbReference type="GO" id="GO:0030018">
    <property type="term" value="C:Z disc"/>
    <property type="evidence" value="ECO:0007669"/>
    <property type="project" value="InterPro"/>
</dbReference>
<dbReference type="AlphaFoldDB" id="A0A3B1KAQ2"/>
<evidence type="ECO:0000256" key="1">
    <source>
        <dbReference type="ARBA" id="ARBA00022737"/>
    </source>
</evidence>